<dbReference type="EMBL" id="JAIVGD010000028">
    <property type="protein sequence ID" value="KAH0739718.1"/>
    <property type="molecule type" value="Genomic_DNA"/>
</dbReference>
<protein>
    <recommendedName>
        <fullName evidence="3">Ulp1 protease family, C-terminal catalytic domain containing protein</fullName>
    </recommendedName>
</protein>
<sequence length="221" mass="25556">MQEWDYCVPKGLTFTRARFSSHVNISILWKVENICIFLGISGIDGCKLVKDDGEDIILRNRIEKFDAGRDVECPKEFVLRSEFEKSGTSYKKGVDDEKYSDDDIGVSKSNGMQNNEDVIQFEISSNENNKTCQIDVVEKFEDSVKLPDKDIKNEYGKRKLYTIKYPFNESIDEDVDYELMIEFASFVDKWALKGRSRLMYQSYISVDTCARYNNISADTLI</sequence>
<proteinExistence type="predicted"/>
<gene>
    <name evidence="1" type="ORF">KY290_038423</name>
</gene>
<dbReference type="Proteomes" id="UP000826656">
    <property type="component" value="Unassembled WGS sequence"/>
</dbReference>
<name>A0ABQ7TZW2_SOLTU</name>
<organism evidence="1 2">
    <name type="scientific">Solanum tuberosum</name>
    <name type="common">Potato</name>
    <dbReference type="NCBI Taxonomy" id="4113"/>
    <lineage>
        <taxon>Eukaryota</taxon>
        <taxon>Viridiplantae</taxon>
        <taxon>Streptophyta</taxon>
        <taxon>Embryophyta</taxon>
        <taxon>Tracheophyta</taxon>
        <taxon>Spermatophyta</taxon>
        <taxon>Magnoliopsida</taxon>
        <taxon>eudicotyledons</taxon>
        <taxon>Gunneridae</taxon>
        <taxon>Pentapetalae</taxon>
        <taxon>asterids</taxon>
        <taxon>lamiids</taxon>
        <taxon>Solanales</taxon>
        <taxon>Solanaceae</taxon>
        <taxon>Solanoideae</taxon>
        <taxon>Solaneae</taxon>
        <taxon>Solanum</taxon>
    </lineage>
</organism>
<evidence type="ECO:0008006" key="3">
    <source>
        <dbReference type="Google" id="ProtNLM"/>
    </source>
</evidence>
<reference evidence="1 2" key="1">
    <citation type="journal article" date="2021" name="bioRxiv">
        <title>Chromosome-scale and haplotype-resolved genome assembly of a tetraploid potato cultivar.</title>
        <authorList>
            <person name="Sun H."/>
            <person name="Jiao W.-B."/>
            <person name="Krause K."/>
            <person name="Campoy J.A."/>
            <person name="Goel M."/>
            <person name="Folz-Donahue K."/>
            <person name="Kukat C."/>
            <person name="Huettel B."/>
            <person name="Schneeberger K."/>
        </authorList>
    </citation>
    <scope>NUCLEOTIDE SEQUENCE [LARGE SCALE GENOMIC DNA]</scope>
    <source>
        <strain evidence="1">SolTubOtavaFocal</strain>
        <tissue evidence="1">Leaves</tissue>
    </source>
</reference>
<evidence type="ECO:0000313" key="1">
    <source>
        <dbReference type="EMBL" id="KAH0739718.1"/>
    </source>
</evidence>
<accession>A0ABQ7TZW2</accession>
<comment type="caution">
    <text evidence="1">The sequence shown here is derived from an EMBL/GenBank/DDBJ whole genome shotgun (WGS) entry which is preliminary data.</text>
</comment>
<keyword evidence="2" id="KW-1185">Reference proteome</keyword>
<evidence type="ECO:0000313" key="2">
    <source>
        <dbReference type="Proteomes" id="UP000826656"/>
    </source>
</evidence>